<keyword evidence="4" id="KW-1048">Host nucleus</keyword>
<proteinExistence type="inferred from homology"/>
<dbReference type="GO" id="GO:0042025">
    <property type="term" value="C:host cell nucleus"/>
    <property type="evidence" value="ECO:0007669"/>
    <property type="project" value="UniProtKB-SubCell"/>
</dbReference>
<dbReference type="GO" id="GO:0043138">
    <property type="term" value="F:3'-5' DNA helicase activity"/>
    <property type="evidence" value="ECO:0007669"/>
    <property type="project" value="UniProtKB-EC"/>
</dbReference>
<organism evidence="18">
    <name type="scientific">Rousettus bat papillomavirus</name>
    <dbReference type="NCBI Taxonomy" id="3141903"/>
    <lineage>
        <taxon>Viruses</taxon>
        <taxon>Monodnaviria</taxon>
        <taxon>Shotokuvirae</taxon>
        <taxon>Cossaviricota</taxon>
        <taxon>Papovaviricetes</taxon>
        <taxon>Zurhausenvirales</taxon>
        <taxon>Papillomaviridae</taxon>
    </lineage>
</organism>
<evidence type="ECO:0000256" key="5">
    <source>
        <dbReference type="ARBA" id="ARBA00022705"/>
    </source>
</evidence>
<reference evidence="18" key="1">
    <citation type="journal article" date="2024" name="Microbiome">
        <title>Substantial viral diversity in bats and rodents from East Africa: insights into evolution, recombination, and cocirculation.</title>
        <authorList>
            <person name="Wang D."/>
            <person name="Yang X."/>
            <person name="Ren Z."/>
            <person name="Hu B."/>
            <person name="Zhao H."/>
            <person name="Yang K."/>
            <person name="Shi P."/>
            <person name="Zhang Z."/>
            <person name="Feng Q."/>
            <person name="Nawenja C.V."/>
            <person name="Obanda V."/>
            <person name="Robert K."/>
            <person name="Nalikka B."/>
            <person name="Waruhiu C.N."/>
            <person name="Ochola G.O."/>
            <person name="Onyuok S.O."/>
            <person name="Ochieng H."/>
            <person name="Li B."/>
            <person name="Zhu Y."/>
            <person name="Si H."/>
            <person name="Yin J."/>
            <person name="Kristiansen K."/>
            <person name="Jin X."/>
            <person name="Xu X."/>
            <person name="Xiao M."/>
            <person name="Agwanda B."/>
            <person name="Ommeh S."/>
            <person name="Li J."/>
            <person name="Shi Z.L."/>
        </authorList>
    </citation>
    <scope>NUCLEOTIDE SEQUENCE</scope>
    <source>
        <strain evidence="18">2A/Uganda/UGR52/2019</strain>
    </source>
</reference>
<comment type="catalytic activity">
    <reaction evidence="13 15">
        <text>ATP + H2O = ADP + phosphate + H(+)</text>
        <dbReference type="Rhea" id="RHEA:13065"/>
        <dbReference type="ChEBI" id="CHEBI:15377"/>
        <dbReference type="ChEBI" id="CHEBI:15378"/>
        <dbReference type="ChEBI" id="CHEBI:30616"/>
        <dbReference type="ChEBI" id="CHEBI:43474"/>
        <dbReference type="ChEBI" id="CHEBI:456216"/>
        <dbReference type="EC" id="5.6.2.4"/>
    </reaction>
</comment>
<sequence length="635" mass="71228">MAHRGTDPGEGTSGVGAGDFLDLEAEVTGDESSGGEDDSSDDNSLIDFFDDETDQAPGNPMLLFQQQQAEEDARQVAEIKRKHLRTPDKVALHALSPKLIAMTISPPRVPAKKKLFEEDSGVGVSLELSHEAVGVIETIRPQVEGDPTQGREEPEGEESVQLESLECTPNLSGREEGLCESSQPAAEQLPNEADLGKDEGSELAAAILRARNKRACMYAEFKAVYGVSLTDLARQFKSDKTCCRNWVTVVYGLHESYYETLCGVLPEHCTYTHMQHIIGDKGPIVLMLLEFKATKNRDTVKKLLKSITNVNEERVILNPPNIRLPAAALYWVQRANSRVVTTTGTLPEWIAKQTMLGCLNSEDAIFDFSRMVQWAYDQNLTDEARIAYMYAQHADEDKNAQAWLASTSQAKHVRDCAQMVRYYKQAQQAEMTMPQWIYERCEQTDQEGDWKHVVQFLRQQLVEIIPFLGTLRDWLKGKPKKNTICIHGPPDTGKSMFGMSLMHFLHGAIISFANARSHFWLMPLTTAKVAMLDDATEAAWNYIDSNLRNMPDGNPLSFDIKHRTPVQTTSPPLLITSNIDITKEDRHKYLRSRVKCFKFDVPLPLGADGNPKLVLTDGSWKCFFRKFQTGQSIVL</sequence>
<dbReference type="SUPFAM" id="SSF52540">
    <property type="entry name" value="P-loop containing nucleoside triphosphate hydrolases"/>
    <property type="match status" value="1"/>
</dbReference>
<evidence type="ECO:0000256" key="16">
    <source>
        <dbReference type="SAM" id="MobiDB-lite"/>
    </source>
</evidence>
<evidence type="ECO:0000256" key="13">
    <source>
        <dbReference type="ARBA" id="ARBA00048988"/>
    </source>
</evidence>
<dbReference type="GO" id="GO:0005524">
    <property type="term" value="F:ATP binding"/>
    <property type="evidence" value="ECO:0007669"/>
    <property type="project" value="UniProtKB-KW"/>
</dbReference>
<keyword evidence="6 15" id="KW-0547">Nucleotide-binding</keyword>
<dbReference type="GO" id="GO:0003677">
    <property type="term" value="F:DNA binding"/>
    <property type="evidence" value="ECO:0007669"/>
    <property type="project" value="UniProtKB-KW"/>
</dbReference>
<dbReference type="InterPro" id="IPR027417">
    <property type="entry name" value="P-loop_NTPase"/>
</dbReference>
<keyword evidence="5 15" id="KW-0235">DNA replication</keyword>
<name>A0AAU7E1Z3_9PAPI</name>
<dbReference type="PIRSF" id="PIRSF003383">
    <property type="entry name" value="Rep_E1_papillomaV"/>
    <property type="match status" value="1"/>
</dbReference>
<dbReference type="InterPro" id="IPR037102">
    <property type="entry name" value="Znf_lg_T-Ag_D1_dom_sf"/>
</dbReference>
<keyword evidence="11" id="KW-0413">Isomerase</keyword>
<comment type="subcellular location">
    <subcellularLocation>
        <location evidence="1">Host nucleus</location>
    </subcellularLocation>
</comment>
<dbReference type="InterPro" id="IPR046935">
    <property type="entry name" value="PPV_E1_DBD_sf"/>
</dbReference>
<keyword evidence="3" id="KW-0597">Phosphoprotein</keyword>
<dbReference type="Pfam" id="PF00519">
    <property type="entry name" value="PPV_E1_C"/>
    <property type="match status" value="1"/>
</dbReference>
<feature type="compositionally biased region" description="Acidic residues" evidence="16">
    <location>
        <begin position="21"/>
        <end position="41"/>
    </location>
</feature>
<dbReference type="InterPro" id="IPR014000">
    <property type="entry name" value="PPV_DNA_helicase_E1_N"/>
</dbReference>
<evidence type="ECO:0000256" key="9">
    <source>
        <dbReference type="ARBA" id="ARBA00022840"/>
    </source>
</evidence>
<dbReference type="InterPro" id="IPR046832">
    <property type="entry name" value="PPV_E1_DBD"/>
</dbReference>
<accession>A0AAU7E1Z3</accession>
<dbReference type="Pfam" id="PF00524">
    <property type="entry name" value="PPV_E1_N"/>
    <property type="match status" value="1"/>
</dbReference>
<dbReference type="Gene3D" id="3.40.50.300">
    <property type="entry name" value="P-loop containing nucleotide triphosphate hydrolases"/>
    <property type="match status" value="1"/>
</dbReference>
<keyword evidence="2 15" id="KW-0244">Early protein</keyword>
<dbReference type="InterPro" id="IPR016393">
    <property type="entry name" value="Rep_E1_papillomaV"/>
</dbReference>
<feature type="region of interest" description="Disordered" evidence="16">
    <location>
        <begin position="139"/>
        <end position="196"/>
    </location>
</feature>
<evidence type="ECO:0000256" key="4">
    <source>
        <dbReference type="ARBA" id="ARBA00022562"/>
    </source>
</evidence>
<dbReference type="InterPro" id="IPR014015">
    <property type="entry name" value="Helicase_SF3_DNA-vir"/>
</dbReference>
<protein>
    <recommendedName>
        <fullName evidence="15">Replication protein E1</fullName>
        <ecNumber evidence="15">5.6.2.4</ecNumber>
    </recommendedName>
</protein>
<feature type="region of interest" description="Disordered" evidence="16">
    <location>
        <begin position="1"/>
        <end position="60"/>
    </location>
</feature>
<dbReference type="Gene3D" id="1.10.10.510">
    <property type="entry name" value="Zinc finger, large T-antigen D1 domain"/>
    <property type="match status" value="1"/>
</dbReference>
<comment type="catalytic activity">
    <reaction evidence="12">
        <text>Couples ATP hydrolysis with the unwinding of duplex DNA by translocating in the 3'-5' direction.</text>
        <dbReference type="EC" id="5.6.2.4"/>
    </reaction>
</comment>
<keyword evidence="8 15" id="KW-0347">Helicase</keyword>
<keyword evidence="10 15" id="KW-0238">DNA-binding</keyword>
<dbReference type="InterPro" id="IPR001177">
    <property type="entry name" value="PPV_DNA_helicase_E1_C"/>
</dbReference>
<evidence type="ECO:0000256" key="6">
    <source>
        <dbReference type="ARBA" id="ARBA00022741"/>
    </source>
</evidence>
<evidence type="ECO:0000313" key="18">
    <source>
        <dbReference type="EMBL" id="XBH24114.1"/>
    </source>
</evidence>
<dbReference type="GO" id="GO:0006260">
    <property type="term" value="P:DNA replication"/>
    <property type="evidence" value="ECO:0007669"/>
    <property type="project" value="UniProtKB-KW"/>
</dbReference>
<keyword evidence="7 15" id="KW-0378">Hydrolase</keyword>
<evidence type="ECO:0000256" key="14">
    <source>
        <dbReference type="ARBA" id="ARBA00093297"/>
    </source>
</evidence>
<dbReference type="PROSITE" id="PS51206">
    <property type="entry name" value="SF3_HELICASE_1"/>
    <property type="match status" value="1"/>
</dbReference>
<evidence type="ECO:0000256" key="7">
    <source>
        <dbReference type="ARBA" id="ARBA00022801"/>
    </source>
</evidence>
<dbReference type="SUPFAM" id="SSF55464">
    <property type="entry name" value="Origin of replication-binding domain, RBD-like"/>
    <property type="match status" value="1"/>
</dbReference>
<dbReference type="Gene3D" id="3.40.1310.10">
    <property type="match status" value="1"/>
</dbReference>
<evidence type="ECO:0000256" key="3">
    <source>
        <dbReference type="ARBA" id="ARBA00022553"/>
    </source>
</evidence>
<feature type="domain" description="SF3 helicase" evidence="17">
    <location>
        <begin position="462"/>
        <end position="612"/>
    </location>
</feature>
<dbReference type="EC" id="5.6.2.4" evidence="15"/>
<comment type="function">
    <text evidence="14">ATP-dependent DNA 3'-5' helicase required for initiation of viral DNA replication. It forms a complex with the viral E2 protein. The E1-E2 complex binds to the replication origin which contains binding sites for both proteins. During the initial step, a dimer of E1 interacts with a dimer of protein E2 leading to a complex that binds the viral origin of replication with high specificity. Then, a second dimer of E1 displaces the E2 dimer in an ATP-dependent manner to form the E1 tetramer. Following this, two E1 monomers are added to each half of the site, which results in the formation of two E1 trimers on the viral ori. Subsequently, two hexamers will be created. The double hexamer acts as a bi-directional helicase machinery and unwinds the viral DNA and then recruits the host DNA polymerase to start replication.</text>
</comment>
<keyword evidence="9 15" id="KW-0067">ATP-binding</keyword>
<dbReference type="EMBL" id="PP711990">
    <property type="protein sequence ID" value="XBH24114.1"/>
    <property type="molecule type" value="Genomic_DNA"/>
</dbReference>
<evidence type="ECO:0000256" key="12">
    <source>
        <dbReference type="ARBA" id="ARBA00034617"/>
    </source>
</evidence>
<evidence type="ECO:0000256" key="11">
    <source>
        <dbReference type="ARBA" id="ARBA00023235"/>
    </source>
</evidence>
<comment type="function">
    <text evidence="15">ATP-dependent DNA helicase required for initiation of viral DNA replication. It forms a complex with the viral E2 protein. The E1-E2 complex binds to the replication origin which contains binding sites for both proteins.</text>
</comment>
<evidence type="ECO:0000259" key="17">
    <source>
        <dbReference type="PROSITE" id="PS51206"/>
    </source>
</evidence>
<evidence type="ECO:0000256" key="1">
    <source>
        <dbReference type="ARBA" id="ARBA00004147"/>
    </source>
</evidence>
<evidence type="ECO:0000256" key="15">
    <source>
        <dbReference type="PIRNR" id="PIRNR003383"/>
    </source>
</evidence>
<dbReference type="Pfam" id="PF20450">
    <property type="entry name" value="PPV_E1_DBD"/>
    <property type="match status" value="1"/>
</dbReference>
<evidence type="ECO:0000256" key="8">
    <source>
        <dbReference type="ARBA" id="ARBA00022806"/>
    </source>
</evidence>
<comment type="similarity">
    <text evidence="15">Belongs to the papillomaviridae E1 protein family.</text>
</comment>
<evidence type="ECO:0000256" key="10">
    <source>
        <dbReference type="ARBA" id="ARBA00023125"/>
    </source>
</evidence>
<dbReference type="GO" id="GO:0016817">
    <property type="term" value="F:hydrolase activity, acting on acid anhydrides"/>
    <property type="evidence" value="ECO:0007669"/>
    <property type="project" value="InterPro"/>
</dbReference>
<reference evidence="18" key="2">
    <citation type="submission" date="2024-02" db="EMBL/GenBank/DDBJ databases">
        <authorList>
            <person name="Hu B."/>
        </authorList>
    </citation>
    <scope>NUCLEOTIDE SEQUENCE</scope>
    <source>
        <strain evidence="18">2A/Uganda/UGR52/2019</strain>
    </source>
</reference>
<evidence type="ECO:0000256" key="2">
    <source>
        <dbReference type="ARBA" id="ARBA00022518"/>
    </source>
</evidence>